<feature type="compositionally biased region" description="Low complexity" evidence="1">
    <location>
        <begin position="131"/>
        <end position="155"/>
    </location>
</feature>
<feature type="compositionally biased region" description="Acidic residues" evidence="1">
    <location>
        <begin position="283"/>
        <end position="300"/>
    </location>
</feature>
<protein>
    <submittedName>
        <fullName evidence="2">Uncharacterized protein</fullName>
    </submittedName>
</protein>
<reference evidence="2" key="1">
    <citation type="journal article" date="2020" name="Stud. Mycol.">
        <title>101 Dothideomycetes genomes: a test case for predicting lifestyles and emergence of pathogens.</title>
        <authorList>
            <person name="Haridas S."/>
            <person name="Albert R."/>
            <person name="Binder M."/>
            <person name="Bloem J."/>
            <person name="Labutti K."/>
            <person name="Salamov A."/>
            <person name="Andreopoulos B."/>
            <person name="Baker S."/>
            <person name="Barry K."/>
            <person name="Bills G."/>
            <person name="Bluhm B."/>
            <person name="Cannon C."/>
            <person name="Castanera R."/>
            <person name="Culley D."/>
            <person name="Daum C."/>
            <person name="Ezra D."/>
            <person name="Gonzalez J."/>
            <person name="Henrissat B."/>
            <person name="Kuo A."/>
            <person name="Liang C."/>
            <person name="Lipzen A."/>
            <person name="Lutzoni F."/>
            <person name="Magnuson J."/>
            <person name="Mondo S."/>
            <person name="Nolan M."/>
            <person name="Ohm R."/>
            <person name="Pangilinan J."/>
            <person name="Park H.-J."/>
            <person name="Ramirez L."/>
            <person name="Alfaro M."/>
            <person name="Sun H."/>
            <person name="Tritt A."/>
            <person name="Yoshinaga Y."/>
            <person name="Zwiers L.-H."/>
            <person name="Turgeon B."/>
            <person name="Goodwin S."/>
            <person name="Spatafora J."/>
            <person name="Crous P."/>
            <person name="Grigoriev I."/>
        </authorList>
    </citation>
    <scope>NUCLEOTIDE SEQUENCE</scope>
    <source>
        <strain evidence="2">CBS 262.69</strain>
    </source>
</reference>
<feature type="compositionally biased region" description="Basic and acidic residues" evidence="1">
    <location>
        <begin position="316"/>
        <end position="325"/>
    </location>
</feature>
<feature type="compositionally biased region" description="Low complexity" evidence="1">
    <location>
        <begin position="415"/>
        <end position="429"/>
    </location>
</feature>
<feature type="compositionally biased region" description="Basic and acidic residues" evidence="1">
    <location>
        <begin position="260"/>
        <end position="282"/>
    </location>
</feature>
<evidence type="ECO:0000313" key="2">
    <source>
        <dbReference type="EMBL" id="KAF2397412.1"/>
    </source>
</evidence>
<feature type="compositionally biased region" description="Low complexity" evidence="1">
    <location>
        <begin position="457"/>
        <end position="474"/>
    </location>
</feature>
<dbReference type="InterPro" id="IPR036249">
    <property type="entry name" value="Thioredoxin-like_sf"/>
</dbReference>
<feature type="region of interest" description="Disordered" evidence="1">
    <location>
        <begin position="131"/>
        <end position="163"/>
    </location>
</feature>
<feature type="compositionally biased region" description="Low complexity" evidence="1">
    <location>
        <begin position="202"/>
        <end position="212"/>
    </location>
</feature>
<feature type="region of interest" description="Disordered" evidence="1">
    <location>
        <begin position="182"/>
        <end position="513"/>
    </location>
</feature>
<feature type="compositionally biased region" description="Basic and acidic residues" evidence="1">
    <location>
        <begin position="486"/>
        <end position="513"/>
    </location>
</feature>
<feature type="compositionally biased region" description="Acidic residues" evidence="1">
    <location>
        <begin position="375"/>
        <end position="390"/>
    </location>
</feature>
<dbReference type="SUPFAM" id="SSF52833">
    <property type="entry name" value="Thioredoxin-like"/>
    <property type="match status" value="1"/>
</dbReference>
<dbReference type="Gene3D" id="3.40.30.10">
    <property type="entry name" value="Glutaredoxin"/>
    <property type="match status" value="1"/>
</dbReference>
<feature type="compositionally biased region" description="Acidic residues" evidence="1">
    <location>
        <begin position="435"/>
        <end position="456"/>
    </location>
</feature>
<keyword evidence="3" id="KW-1185">Reference proteome</keyword>
<feature type="compositionally biased region" description="Acidic residues" evidence="1">
    <location>
        <begin position="249"/>
        <end position="259"/>
    </location>
</feature>
<evidence type="ECO:0000256" key="1">
    <source>
        <dbReference type="SAM" id="MobiDB-lite"/>
    </source>
</evidence>
<dbReference type="PROSITE" id="PS51354">
    <property type="entry name" value="GLUTAREDOXIN_2"/>
    <property type="match status" value="1"/>
</dbReference>
<proteinExistence type="predicted"/>
<organism evidence="2 3">
    <name type="scientific">Trichodelitschia bisporula</name>
    <dbReference type="NCBI Taxonomy" id="703511"/>
    <lineage>
        <taxon>Eukaryota</taxon>
        <taxon>Fungi</taxon>
        <taxon>Dikarya</taxon>
        <taxon>Ascomycota</taxon>
        <taxon>Pezizomycotina</taxon>
        <taxon>Dothideomycetes</taxon>
        <taxon>Dothideomycetes incertae sedis</taxon>
        <taxon>Phaeotrichales</taxon>
        <taxon>Phaeotrichaceae</taxon>
        <taxon>Trichodelitschia</taxon>
    </lineage>
</organism>
<feature type="compositionally biased region" description="Acidic residues" evidence="1">
    <location>
        <begin position="326"/>
        <end position="342"/>
    </location>
</feature>
<feature type="compositionally biased region" description="Basic and acidic residues" evidence="1">
    <location>
        <begin position="359"/>
        <end position="374"/>
    </location>
</feature>
<dbReference type="AlphaFoldDB" id="A0A6G1HN38"/>
<evidence type="ECO:0000313" key="3">
    <source>
        <dbReference type="Proteomes" id="UP000799640"/>
    </source>
</evidence>
<dbReference type="EMBL" id="ML996703">
    <property type="protein sequence ID" value="KAF2397412.1"/>
    <property type="molecule type" value="Genomic_DNA"/>
</dbReference>
<gene>
    <name evidence="2" type="ORF">EJ06DRAFT_533024</name>
</gene>
<sequence length="513" mass="54459">MADLRAWEEDRALYLFTSLTAGSSHIVTATSRIETILKNARIPFTYIDTATNEGAKRLFQRRANGRKLPLLVKDGFVIGDLAQVEEWNEFGELKEAIGDVPITATSHTTTPAKMAGPYSSSPALTPSKPAAVMTAANTAKASPAQARAQEAAPPSGLVSQLRQAAQESAAAAVAKKGAAKAGLGSRASTPAAELKSPPLTPGGRRSSGGSVSKFIPDSFEKPATTHRGSDVGIVSEEEIREIERRETICEEDEESSDEEDKAKGKAAVKKEDKKPAPAKKEEESSEEESSDEDKEEESEDEKPKPKPAASAVAPRKVAETKKPAEESSEDESEEDSEEESEDEQPKGKAPAKTQPPPKKQPEAKKPSPAKKVEESSEEESSEDDEDESEDEAPKGKLPATKKTAGFATAPPVAGSSKPAAAQSKAAAAKKPAEESSSEEEDDDEEDDDEEESEDEAPTTAKPTPAAAASSSQPATAPPAKGPVTAEIERKLGKLKLQRTEEETDEPKTGKKPR</sequence>
<name>A0A6G1HN38_9PEZI</name>
<feature type="region of interest" description="Disordered" evidence="1">
    <location>
        <begin position="107"/>
        <end position="126"/>
    </location>
</feature>
<dbReference type="OrthoDB" id="9932926at2759"/>
<dbReference type="Proteomes" id="UP000799640">
    <property type="component" value="Unassembled WGS sequence"/>
</dbReference>
<accession>A0A6G1HN38</accession>